<sequence length="269" mass="29942">MADIIRYSKPGSDWKDIDLKSFNIQVIDEPDVAAFFGIPTLPVPNVSEVILNNVEMPNDDLTAEEGRFFKLLDDANYESAPEAQVDDFAYFLLEMLGFSAGRTRRVHTLQDLKMFMCGSVVRVRANVAVTERVGGGSEYILLVQDDKQYLEQLKPGEPEPQLVAYALAAFHENNESRARDGQPPILAHTFPAVIMIGTAAVFYKIPITYELAHAVGAGTYPEHTTIVQKFQPPVDDLQNYLSEGMANLGNRRSVLACYEALKRLVLSMP</sequence>
<dbReference type="Proteomes" id="UP000567179">
    <property type="component" value="Unassembled WGS sequence"/>
</dbReference>
<gene>
    <name evidence="1" type="ORF">D9619_007437</name>
</gene>
<comment type="caution">
    <text evidence="1">The sequence shown here is derived from an EMBL/GenBank/DDBJ whole genome shotgun (WGS) entry which is preliminary data.</text>
</comment>
<protein>
    <submittedName>
        <fullName evidence="1">Uncharacterized protein</fullName>
    </submittedName>
</protein>
<dbReference type="OrthoDB" id="3213671at2759"/>
<keyword evidence="2" id="KW-1185">Reference proteome</keyword>
<proteinExistence type="predicted"/>
<reference evidence="1 2" key="1">
    <citation type="journal article" date="2020" name="ISME J.">
        <title>Uncovering the hidden diversity of litter-decomposition mechanisms in mushroom-forming fungi.</title>
        <authorList>
            <person name="Floudas D."/>
            <person name="Bentzer J."/>
            <person name="Ahren D."/>
            <person name="Johansson T."/>
            <person name="Persson P."/>
            <person name="Tunlid A."/>
        </authorList>
    </citation>
    <scope>NUCLEOTIDE SEQUENCE [LARGE SCALE GENOMIC DNA]</scope>
    <source>
        <strain evidence="1 2">CBS 101986</strain>
    </source>
</reference>
<accession>A0A8H5B1L8</accession>
<organism evidence="1 2">
    <name type="scientific">Psilocybe cf. subviscida</name>
    <dbReference type="NCBI Taxonomy" id="2480587"/>
    <lineage>
        <taxon>Eukaryota</taxon>
        <taxon>Fungi</taxon>
        <taxon>Dikarya</taxon>
        <taxon>Basidiomycota</taxon>
        <taxon>Agaricomycotina</taxon>
        <taxon>Agaricomycetes</taxon>
        <taxon>Agaricomycetidae</taxon>
        <taxon>Agaricales</taxon>
        <taxon>Agaricineae</taxon>
        <taxon>Strophariaceae</taxon>
        <taxon>Psilocybe</taxon>
    </lineage>
</organism>
<evidence type="ECO:0000313" key="1">
    <source>
        <dbReference type="EMBL" id="KAF5315064.1"/>
    </source>
</evidence>
<dbReference type="EMBL" id="JAACJJ010000043">
    <property type="protein sequence ID" value="KAF5315064.1"/>
    <property type="molecule type" value="Genomic_DNA"/>
</dbReference>
<name>A0A8H5B1L8_9AGAR</name>
<evidence type="ECO:0000313" key="2">
    <source>
        <dbReference type="Proteomes" id="UP000567179"/>
    </source>
</evidence>
<dbReference type="AlphaFoldDB" id="A0A8H5B1L8"/>